<accession>X0TNE2</accession>
<proteinExistence type="predicted"/>
<dbReference type="AlphaFoldDB" id="X0TNE2"/>
<sequence>PSPDPYYVLQTTGAQPIQVSYFHAATTKVEDLDGSKQPSVSYLERRKVYYFKKEKCPDLHTVLRVLNPRNGKYKVFYQMSTTFSDGSRKDTFAESAYSDMKYREVTFQLPTDKGVTSVTHEVEITDEGMNVLIRTGKVKYFIN</sequence>
<dbReference type="EMBL" id="BARS01015849">
    <property type="protein sequence ID" value="GAF95063.1"/>
    <property type="molecule type" value="Genomic_DNA"/>
</dbReference>
<comment type="caution">
    <text evidence="1">The sequence shown here is derived from an EMBL/GenBank/DDBJ whole genome shotgun (WGS) entry which is preliminary data.</text>
</comment>
<organism evidence="1">
    <name type="scientific">marine sediment metagenome</name>
    <dbReference type="NCBI Taxonomy" id="412755"/>
    <lineage>
        <taxon>unclassified sequences</taxon>
        <taxon>metagenomes</taxon>
        <taxon>ecological metagenomes</taxon>
    </lineage>
</organism>
<protein>
    <submittedName>
        <fullName evidence="1">Uncharacterized protein</fullName>
    </submittedName>
</protein>
<evidence type="ECO:0000313" key="1">
    <source>
        <dbReference type="EMBL" id="GAF95063.1"/>
    </source>
</evidence>
<gene>
    <name evidence="1" type="ORF">S01H1_26167</name>
</gene>
<name>X0TNE2_9ZZZZ</name>
<feature type="non-terminal residue" evidence="1">
    <location>
        <position position="1"/>
    </location>
</feature>
<reference evidence="1" key="1">
    <citation type="journal article" date="2014" name="Front. Microbiol.">
        <title>High frequency of phylogenetically diverse reductive dehalogenase-homologous genes in deep subseafloor sedimentary metagenomes.</title>
        <authorList>
            <person name="Kawai M."/>
            <person name="Futagami T."/>
            <person name="Toyoda A."/>
            <person name="Takaki Y."/>
            <person name="Nishi S."/>
            <person name="Hori S."/>
            <person name="Arai W."/>
            <person name="Tsubouchi T."/>
            <person name="Morono Y."/>
            <person name="Uchiyama I."/>
            <person name="Ito T."/>
            <person name="Fujiyama A."/>
            <person name="Inagaki F."/>
            <person name="Takami H."/>
        </authorList>
    </citation>
    <scope>NUCLEOTIDE SEQUENCE</scope>
    <source>
        <strain evidence="1">Expedition CK06-06</strain>
    </source>
</reference>